<dbReference type="PANTHER" id="PTHR34385">
    <property type="entry name" value="D-ALANYL-D-ALANINE CARBOXYPEPTIDASE"/>
    <property type="match status" value="1"/>
</dbReference>
<dbReference type="RefSeq" id="WP_246055796.1">
    <property type="nucleotide sequence ID" value="NZ_BAAAUY010000010.1"/>
</dbReference>
<dbReference type="Gene3D" id="3.30.1380.10">
    <property type="match status" value="1"/>
</dbReference>
<feature type="compositionally biased region" description="Low complexity" evidence="1">
    <location>
        <begin position="70"/>
        <end position="90"/>
    </location>
</feature>
<dbReference type="EMBL" id="VFON01000001">
    <property type="protein sequence ID" value="TQL43458.1"/>
    <property type="molecule type" value="Genomic_DNA"/>
</dbReference>
<protein>
    <submittedName>
        <fullName evidence="3">D-alanyl-D-alanine carboxypeptidase</fullName>
    </submittedName>
</protein>
<keyword evidence="4" id="KW-1185">Reference proteome</keyword>
<dbReference type="CDD" id="cd14852">
    <property type="entry name" value="LD-carboxypeptidase"/>
    <property type="match status" value="1"/>
</dbReference>
<dbReference type="InterPro" id="IPR009045">
    <property type="entry name" value="Zn_M74/Hedgehog-like"/>
</dbReference>
<comment type="caution">
    <text evidence="3">The sequence shown here is derived from an EMBL/GenBank/DDBJ whole genome shotgun (WGS) entry which is preliminary data.</text>
</comment>
<keyword evidence="3" id="KW-0645">Protease</keyword>
<reference evidence="3 4" key="1">
    <citation type="submission" date="2019-06" db="EMBL/GenBank/DDBJ databases">
        <title>Sequencing the genomes of 1000 actinobacteria strains.</title>
        <authorList>
            <person name="Klenk H.-P."/>
        </authorList>
    </citation>
    <scope>NUCLEOTIDE SEQUENCE [LARGE SCALE GENOMIC DNA]</scope>
    <source>
        <strain evidence="3 4">DSM 8803</strain>
    </source>
</reference>
<evidence type="ECO:0000259" key="2">
    <source>
        <dbReference type="Pfam" id="PF02557"/>
    </source>
</evidence>
<keyword evidence="3" id="KW-0378">Hydrolase</keyword>
<dbReference type="GO" id="GO:0004180">
    <property type="term" value="F:carboxypeptidase activity"/>
    <property type="evidence" value="ECO:0007669"/>
    <property type="project" value="UniProtKB-KW"/>
</dbReference>
<dbReference type="InterPro" id="IPR052179">
    <property type="entry name" value="DD-CPase-like"/>
</dbReference>
<name>A0A542Y5T9_9MICO</name>
<dbReference type="Proteomes" id="UP000319094">
    <property type="component" value="Unassembled WGS sequence"/>
</dbReference>
<dbReference type="AlphaFoldDB" id="A0A542Y5T9"/>
<keyword evidence="3" id="KW-0121">Carboxypeptidase</keyword>
<feature type="region of interest" description="Disordered" evidence="1">
    <location>
        <begin position="63"/>
        <end position="99"/>
    </location>
</feature>
<feature type="compositionally biased region" description="Low complexity" evidence="1">
    <location>
        <begin position="28"/>
        <end position="37"/>
    </location>
</feature>
<dbReference type="SUPFAM" id="SSF55166">
    <property type="entry name" value="Hedgehog/DD-peptidase"/>
    <property type="match status" value="1"/>
</dbReference>
<evidence type="ECO:0000313" key="4">
    <source>
        <dbReference type="Proteomes" id="UP000319094"/>
    </source>
</evidence>
<evidence type="ECO:0000256" key="1">
    <source>
        <dbReference type="SAM" id="MobiDB-lite"/>
    </source>
</evidence>
<dbReference type="PANTHER" id="PTHR34385:SF1">
    <property type="entry name" value="PEPTIDOGLYCAN L-ALANYL-D-GLUTAMATE ENDOPEPTIDASE CWLK"/>
    <property type="match status" value="1"/>
</dbReference>
<organism evidence="3 4">
    <name type="scientific">Leucobacter komagatae</name>
    <dbReference type="NCBI Taxonomy" id="55969"/>
    <lineage>
        <taxon>Bacteria</taxon>
        <taxon>Bacillati</taxon>
        <taxon>Actinomycetota</taxon>
        <taxon>Actinomycetes</taxon>
        <taxon>Micrococcales</taxon>
        <taxon>Microbacteriaceae</taxon>
        <taxon>Leucobacter</taxon>
    </lineage>
</organism>
<feature type="domain" description="D-alanyl-D-alanine carboxypeptidase-like core" evidence="2">
    <location>
        <begin position="140"/>
        <end position="265"/>
    </location>
</feature>
<dbReference type="Pfam" id="PF02557">
    <property type="entry name" value="VanY"/>
    <property type="match status" value="1"/>
</dbReference>
<sequence>MKLHGLGTRPDTAASASPVSGAMIPSEAGNAAPSSARRARRAAALGAATLVALGALTACAPADPAPPTASPGTEAPKADKPATPTPTAEPHAFDRGAQSIDDPASLWVVSNKARPLNPIDWAPGDLVATNGVENEFAQPLREPAARAVEALIGGAKEAGHSVWIISAYRDYATQVALYDGYVNRDGAAAADRYSARPGHSEHQTGLVVDLDDHGSCYLDGCFGDTPAGSWLAENAADYGFIVRYPEGKEQVTGFMPEPWHFRYVGPDLALEMRDQGVTTLEEFFGLPAAPDYS</sequence>
<dbReference type="InterPro" id="IPR058193">
    <property type="entry name" value="VanY/YodJ_core_dom"/>
</dbReference>
<feature type="region of interest" description="Disordered" evidence="1">
    <location>
        <begin position="1"/>
        <end position="37"/>
    </location>
</feature>
<dbReference type="GO" id="GO:0006508">
    <property type="term" value="P:proteolysis"/>
    <property type="evidence" value="ECO:0007669"/>
    <property type="project" value="InterPro"/>
</dbReference>
<evidence type="ECO:0000313" key="3">
    <source>
        <dbReference type="EMBL" id="TQL43458.1"/>
    </source>
</evidence>
<accession>A0A542Y5T9</accession>
<proteinExistence type="predicted"/>
<dbReference type="InterPro" id="IPR003709">
    <property type="entry name" value="VanY-like_core_dom"/>
</dbReference>
<gene>
    <name evidence="3" type="ORF">FB468_1479</name>
</gene>